<dbReference type="PANTHER" id="PTHR36835">
    <property type="entry name" value="CYTOCHROME BO(3) UBIQUINOL OXIDASE SUBUNIT 4"/>
    <property type="match status" value="1"/>
</dbReference>
<organism evidence="18 19">
    <name type="scientific">Reyranella soli</name>
    <dbReference type="NCBI Taxonomy" id="1230389"/>
    <lineage>
        <taxon>Bacteria</taxon>
        <taxon>Pseudomonadati</taxon>
        <taxon>Pseudomonadota</taxon>
        <taxon>Alphaproteobacteria</taxon>
        <taxon>Hyphomicrobiales</taxon>
        <taxon>Reyranellaceae</taxon>
        <taxon>Reyranella</taxon>
    </lineage>
</organism>
<comment type="caution">
    <text evidence="18">The sequence shown here is derived from an EMBL/GenBank/DDBJ whole genome shotgun (WGS) entry which is preliminary data.</text>
</comment>
<dbReference type="Proteomes" id="UP000321058">
    <property type="component" value="Unassembled WGS sequence"/>
</dbReference>
<evidence type="ECO:0000256" key="14">
    <source>
        <dbReference type="ARBA" id="ARBA00030211"/>
    </source>
</evidence>
<comment type="function">
    <text evidence="12">Cytochrome bo(3) ubiquinol terminal oxidase is the component of the aerobic respiratory chain of E.coli that predominates when cells are grown at high aeration. Has proton pump activity across the membrane in addition to electron transfer, pumping 2 protons/electron.</text>
</comment>
<sequence length="99" mass="11182">MERHGLASYLIGFVLAVILTAIPFWLVYTHALPPSRIMWIIAGAAVLQILVHLHFFLHINFTTTPKENLLAISFTAVLIFLMVGGSLWIMIDLHQRMAL</sequence>
<evidence type="ECO:0000256" key="2">
    <source>
        <dbReference type="ARBA" id="ARBA00008079"/>
    </source>
</evidence>
<dbReference type="GO" id="GO:0015078">
    <property type="term" value="F:proton transmembrane transporter activity"/>
    <property type="evidence" value="ECO:0007669"/>
    <property type="project" value="TreeGrafter"/>
</dbReference>
<evidence type="ECO:0000256" key="8">
    <source>
        <dbReference type="ARBA" id="ARBA00022982"/>
    </source>
</evidence>
<accession>A0A512NE58</accession>
<proteinExistence type="inferred from homology"/>
<evidence type="ECO:0000256" key="4">
    <source>
        <dbReference type="ARBA" id="ARBA00014689"/>
    </source>
</evidence>
<dbReference type="AlphaFoldDB" id="A0A512NE58"/>
<keyword evidence="19" id="KW-1185">Reference proteome</keyword>
<keyword evidence="6" id="KW-1003">Cell membrane</keyword>
<gene>
    <name evidence="18" type="ORF">RSO01_43800</name>
</gene>
<dbReference type="GO" id="GO:0005886">
    <property type="term" value="C:plasma membrane"/>
    <property type="evidence" value="ECO:0007669"/>
    <property type="project" value="UniProtKB-SubCell"/>
</dbReference>
<keyword evidence="8" id="KW-0249">Electron transport</keyword>
<protein>
    <recommendedName>
        <fullName evidence="4">Cytochrome bo(3) ubiquinol oxidase subunit 4</fullName>
    </recommendedName>
    <alternativeName>
        <fullName evidence="16">Cytochrome o ubiquinol oxidase subunit 4</fullName>
    </alternativeName>
    <alternativeName>
        <fullName evidence="13">Oxidase bo(3) subunit 4</fullName>
    </alternativeName>
    <alternativeName>
        <fullName evidence="14">Ubiquinol oxidase polypeptide IV</fullName>
    </alternativeName>
    <alternativeName>
        <fullName evidence="15">Ubiquinol oxidase subunit 4</fullName>
    </alternativeName>
</protein>
<evidence type="ECO:0000256" key="1">
    <source>
        <dbReference type="ARBA" id="ARBA00004651"/>
    </source>
</evidence>
<evidence type="ECO:0000313" key="19">
    <source>
        <dbReference type="Proteomes" id="UP000321058"/>
    </source>
</evidence>
<evidence type="ECO:0000313" key="18">
    <source>
        <dbReference type="EMBL" id="GEP57214.1"/>
    </source>
</evidence>
<feature type="transmembrane region" description="Helical" evidence="17">
    <location>
        <begin position="37"/>
        <end position="57"/>
    </location>
</feature>
<evidence type="ECO:0000256" key="3">
    <source>
        <dbReference type="ARBA" id="ARBA00011700"/>
    </source>
</evidence>
<dbReference type="OrthoDB" id="2375888at2"/>
<evidence type="ECO:0000256" key="15">
    <source>
        <dbReference type="ARBA" id="ARBA00031887"/>
    </source>
</evidence>
<dbReference type="GO" id="GO:0019646">
    <property type="term" value="P:aerobic electron transport chain"/>
    <property type="evidence" value="ECO:0007669"/>
    <property type="project" value="TreeGrafter"/>
</dbReference>
<evidence type="ECO:0000256" key="16">
    <source>
        <dbReference type="ARBA" id="ARBA00032185"/>
    </source>
</evidence>
<evidence type="ECO:0000256" key="17">
    <source>
        <dbReference type="SAM" id="Phobius"/>
    </source>
</evidence>
<evidence type="ECO:0000256" key="7">
    <source>
        <dbReference type="ARBA" id="ARBA00022692"/>
    </source>
</evidence>
<evidence type="ECO:0000256" key="13">
    <source>
        <dbReference type="ARBA" id="ARBA00030071"/>
    </source>
</evidence>
<dbReference type="GO" id="GO:0009486">
    <property type="term" value="F:cytochrome bo3 ubiquinol oxidase activity"/>
    <property type="evidence" value="ECO:0007669"/>
    <property type="project" value="InterPro"/>
</dbReference>
<dbReference type="Pfam" id="PF03626">
    <property type="entry name" value="COX4_pro"/>
    <property type="match status" value="1"/>
</dbReference>
<keyword evidence="5" id="KW-0813">Transport</keyword>
<keyword evidence="7 17" id="KW-0812">Transmembrane</keyword>
<name>A0A512NE58_9HYPH</name>
<dbReference type="EMBL" id="BKAJ01000076">
    <property type="protein sequence ID" value="GEP57214.1"/>
    <property type="molecule type" value="Genomic_DNA"/>
</dbReference>
<evidence type="ECO:0000256" key="9">
    <source>
        <dbReference type="ARBA" id="ARBA00022989"/>
    </source>
</evidence>
<dbReference type="GO" id="GO:0009319">
    <property type="term" value="C:cytochrome o ubiquinol oxidase complex"/>
    <property type="evidence" value="ECO:0007669"/>
    <property type="project" value="TreeGrafter"/>
</dbReference>
<dbReference type="PANTHER" id="PTHR36835:SF1">
    <property type="entry name" value="CYTOCHROME BO(3) UBIQUINOL OXIDASE SUBUNIT 4"/>
    <property type="match status" value="1"/>
</dbReference>
<dbReference type="NCBIfam" id="TIGR02847">
    <property type="entry name" value="CyoD"/>
    <property type="match status" value="1"/>
</dbReference>
<keyword evidence="10" id="KW-0560">Oxidoreductase</keyword>
<evidence type="ECO:0000256" key="10">
    <source>
        <dbReference type="ARBA" id="ARBA00023002"/>
    </source>
</evidence>
<feature type="transmembrane region" description="Helical" evidence="17">
    <location>
        <begin position="69"/>
        <end position="91"/>
    </location>
</feature>
<dbReference type="InterPro" id="IPR005171">
    <property type="entry name" value="Cyt_c_oxidase_su4_prok"/>
</dbReference>
<feature type="transmembrane region" description="Helical" evidence="17">
    <location>
        <begin position="6"/>
        <end position="28"/>
    </location>
</feature>
<evidence type="ECO:0000256" key="6">
    <source>
        <dbReference type="ARBA" id="ARBA00022475"/>
    </source>
</evidence>
<keyword evidence="11 17" id="KW-0472">Membrane</keyword>
<comment type="subcellular location">
    <subcellularLocation>
        <location evidence="1">Cell membrane</location>
        <topology evidence="1">Multi-pass membrane protein</topology>
    </subcellularLocation>
</comment>
<comment type="similarity">
    <text evidence="2">Belongs to the cytochrome c oxidase bacterial subunit 4 family.</text>
</comment>
<keyword evidence="9 17" id="KW-1133">Transmembrane helix</keyword>
<evidence type="ECO:0000256" key="12">
    <source>
        <dbReference type="ARBA" id="ARBA00025694"/>
    </source>
</evidence>
<dbReference type="InterPro" id="IPR050968">
    <property type="entry name" value="Cytochrome_c_oxidase_bac_sub4"/>
</dbReference>
<dbReference type="InterPro" id="IPR014210">
    <property type="entry name" value="Cyt_o_ubiqinol_oxidase_su4"/>
</dbReference>
<dbReference type="RefSeq" id="WP_147151591.1">
    <property type="nucleotide sequence ID" value="NZ_BKAJ01000076.1"/>
</dbReference>
<dbReference type="GO" id="GO:0015990">
    <property type="term" value="P:electron transport coupled proton transport"/>
    <property type="evidence" value="ECO:0007669"/>
    <property type="project" value="InterPro"/>
</dbReference>
<evidence type="ECO:0000256" key="5">
    <source>
        <dbReference type="ARBA" id="ARBA00022448"/>
    </source>
</evidence>
<comment type="subunit">
    <text evidence="3">Heterooctamer of two A chains, two B chains, two C chains and two D chains.</text>
</comment>
<evidence type="ECO:0000256" key="11">
    <source>
        <dbReference type="ARBA" id="ARBA00023136"/>
    </source>
</evidence>
<reference evidence="18 19" key="1">
    <citation type="submission" date="2019-07" db="EMBL/GenBank/DDBJ databases">
        <title>Whole genome shotgun sequence of Reyranella soli NBRC 108950.</title>
        <authorList>
            <person name="Hosoyama A."/>
            <person name="Uohara A."/>
            <person name="Ohji S."/>
            <person name="Ichikawa N."/>
        </authorList>
    </citation>
    <scope>NUCLEOTIDE SEQUENCE [LARGE SCALE GENOMIC DNA]</scope>
    <source>
        <strain evidence="18 19">NBRC 108950</strain>
    </source>
</reference>